<evidence type="ECO:0000256" key="9">
    <source>
        <dbReference type="ARBA" id="ARBA00048679"/>
    </source>
</evidence>
<organism evidence="14 15">
    <name type="scientific">Antiquaquibacter oligotrophicus</name>
    <dbReference type="NCBI Taxonomy" id="2880260"/>
    <lineage>
        <taxon>Bacteria</taxon>
        <taxon>Bacillati</taxon>
        <taxon>Actinomycetota</taxon>
        <taxon>Actinomycetes</taxon>
        <taxon>Micrococcales</taxon>
        <taxon>Microbacteriaceae</taxon>
        <taxon>Antiquaquibacter</taxon>
    </lineage>
</organism>
<evidence type="ECO:0000313" key="14">
    <source>
        <dbReference type="EMBL" id="MDH6182326.1"/>
    </source>
</evidence>
<evidence type="ECO:0000256" key="5">
    <source>
        <dbReference type="ARBA" id="ARBA00022741"/>
    </source>
</evidence>
<dbReference type="PANTHER" id="PTHR43289:SF6">
    <property type="entry name" value="SERINE_THREONINE-PROTEIN KINASE NEKL-3"/>
    <property type="match status" value="1"/>
</dbReference>
<keyword evidence="3 14" id="KW-0808">Transferase</keyword>
<dbReference type="Gene3D" id="3.30.10.20">
    <property type="match status" value="3"/>
</dbReference>
<dbReference type="PANTHER" id="PTHR43289">
    <property type="entry name" value="MITOGEN-ACTIVATED PROTEIN KINASE KINASE KINASE 20-RELATED"/>
    <property type="match status" value="1"/>
</dbReference>
<dbReference type="Gene3D" id="1.10.510.10">
    <property type="entry name" value="Transferase(Phosphotransferase) domain 1"/>
    <property type="match status" value="1"/>
</dbReference>
<dbReference type="PROSITE" id="PS50011">
    <property type="entry name" value="PROTEIN_KINASE_DOM"/>
    <property type="match status" value="1"/>
</dbReference>
<evidence type="ECO:0000259" key="12">
    <source>
        <dbReference type="PROSITE" id="PS50011"/>
    </source>
</evidence>
<dbReference type="NCBIfam" id="NF033483">
    <property type="entry name" value="PknB_PASTA_kin"/>
    <property type="match status" value="1"/>
</dbReference>
<dbReference type="EMBL" id="JARXVQ010000001">
    <property type="protein sequence ID" value="MDH6182326.1"/>
    <property type="molecule type" value="Genomic_DNA"/>
</dbReference>
<keyword evidence="2 14" id="KW-0723">Serine/threonine-protein kinase</keyword>
<evidence type="ECO:0000256" key="4">
    <source>
        <dbReference type="ARBA" id="ARBA00022737"/>
    </source>
</evidence>
<evidence type="ECO:0000256" key="11">
    <source>
        <dbReference type="SAM" id="Phobius"/>
    </source>
</evidence>
<dbReference type="Proteomes" id="UP001160142">
    <property type="component" value="Unassembled WGS sequence"/>
</dbReference>
<comment type="caution">
    <text evidence="14">The sequence shown here is derived from an EMBL/GenBank/DDBJ whole genome shotgun (WGS) entry which is preliminary data.</text>
</comment>
<dbReference type="InterPro" id="IPR011009">
    <property type="entry name" value="Kinase-like_dom_sf"/>
</dbReference>
<evidence type="ECO:0000256" key="3">
    <source>
        <dbReference type="ARBA" id="ARBA00022679"/>
    </source>
</evidence>
<dbReference type="RefSeq" id="WP_322134608.1">
    <property type="nucleotide sequence ID" value="NZ_CP085036.1"/>
</dbReference>
<feature type="domain" description="PASTA" evidence="13">
    <location>
        <begin position="372"/>
        <end position="437"/>
    </location>
</feature>
<comment type="catalytic activity">
    <reaction evidence="8">
        <text>L-threonyl-[protein] + ATP = O-phospho-L-threonyl-[protein] + ADP + H(+)</text>
        <dbReference type="Rhea" id="RHEA:46608"/>
        <dbReference type="Rhea" id="RHEA-COMP:11060"/>
        <dbReference type="Rhea" id="RHEA-COMP:11605"/>
        <dbReference type="ChEBI" id="CHEBI:15378"/>
        <dbReference type="ChEBI" id="CHEBI:30013"/>
        <dbReference type="ChEBI" id="CHEBI:30616"/>
        <dbReference type="ChEBI" id="CHEBI:61977"/>
        <dbReference type="ChEBI" id="CHEBI:456216"/>
        <dbReference type="EC" id="2.7.11.1"/>
    </reaction>
</comment>
<keyword evidence="11" id="KW-1133">Transmembrane helix</keyword>
<proteinExistence type="predicted"/>
<keyword evidence="4" id="KW-0677">Repeat</keyword>
<dbReference type="PROSITE" id="PS00107">
    <property type="entry name" value="PROTEIN_KINASE_ATP"/>
    <property type="match status" value="1"/>
</dbReference>
<dbReference type="PROSITE" id="PS00108">
    <property type="entry name" value="PROTEIN_KINASE_ST"/>
    <property type="match status" value="1"/>
</dbReference>
<evidence type="ECO:0000256" key="1">
    <source>
        <dbReference type="ARBA" id="ARBA00012513"/>
    </source>
</evidence>
<dbReference type="Pfam" id="PF03793">
    <property type="entry name" value="PASTA"/>
    <property type="match status" value="2"/>
</dbReference>
<name>A0ABT6KQR8_9MICO</name>
<evidence type="ECO:0000313" key="15">
    <source>
        <dbReference type="Proteomes" id="UP001160142"/>
    </source>
</evidence>
<dbReference type="CDD" id="cd14014">
    <property type="entry name" value="STKc_PknB_like"/>
    <property type="match status" value="1"/>
</dbReference>
<protein>
    <recommendedName>
        <fullName evidence="1">non-specific serine/threonine protein kinase</fullName>
        <ecNumber evidence="1">2.7.11.1</ecNumber>
    </recommendedName>
</protein>
<keyword evidence="6 14" id="KW-0418">Kinase</keyword>
<dbReference type="Pfam" id="PF00069">
    <property type="entry name" value="Pkinase"/>
    <property type="match status" value="1"/>
</dbReference>
<feature type="domain" description="Protein kinase" evidence="12">
    <location>
        <begin position="16"/>
        <end position="283"/>
    </location>
</feature>
<dbReference type="InterPro" id="IPR005543">
    <property type="entry name" value="PASTA_dom"/>
</dbReference>
<keyword evidence="5 10" id="KW-0547">Nucleotide-binding</keyword>
<dbReference type="InterPro" id="IPR000719">
    <property type="entry name" value="Prot_kinase_dom"/>
</dbReference>
<accession>A0ABT6KQR8</accession>
<evidence type="ECO:0000256" key="2">
    <source>
        <dbReference type="ARBA" id="ARBA00022527"/>
    </source>
</evidence>
<dbReference type="SMART" id="SM00740">
    <property type="entry name" value="PASTA"/>
    <property type="match status" value="3"/>
</dbReference>
<feature type="binding site" evidence="10">
    <location>
        <position position="45"/>
    </location>
    <ligand>
        <name>ATP</name>
        <dbReference type="ChEBI" id="CHEBI:30616"/>
    </ligand>
</feature>
<dbReference type="CDD" id="cd06577">
    <property type="entry name" value="PASTA_pknB"/>
    <property type="match status" value="2"/>
</dbReference>
<keyword evidence="7 10" id="KW-0067">ATP-binding</keyword>
<dbReference type="GO" id="GO:0004674">
    <property type="term" value="F:protein serine/threonine kinase activity"/>
    <property type="evidence" value="ECO:0007669"/>
    <property type="project" value="UniProtKB-KW"/>
</dbReference>
<evidence type="ECO:0000256" key="8">
    <source>
        <dbReference type="ARBA" id="ARBA00047899"/>
    </source>
</evidence>
<evidence type="ECO:0000256" key="7">
    <source>
        <dbReference type="ARBA" id="ARBA00022840"/>
    </source>
</evidence>
<dbReference type="PROSITE" id="PS51178">
    <property type="entry name" value="PASTA"/>
    <property type="match status" value="2"/>
</dbReference>
<dbReference type="InterPro" id="IPR017441">
    <property type="entry name" value="Protein_kinase_ATP_BS"/>
</dbReference>
<evidence type="ECO:0000259" key="13">
    <source>
        <dbReference type="PROSITE" id="PS51178"/>
    </source>
</evidence>
<keyword evidence="11" id="KW-0472">Membrane</keyword>
<keyword evidence="15" id="KW-1185">Reference proteome</keyword>
<reference evidence="14 15" key="1">
    <citation type="submission" date="2023-04" db="EMBL/GenBank/DDBJ databases">
        <title>Genome Encyclopedia of Bacteria and Archaea VI: Functional Genomics of Type Strains.</title>
        <authorList>
            <person name="Whitman W."/>
        </authorList>
    </citation>
    <scope>NUCLEOTIDE SEQUENCE [LARGE SCALE GENOMIC DNA]</scope>
    <source>
        <strain evidence="14 15">SG_E_30_P1</strain>
    </source>
</reference>
<feature type="domain" description="PASTA" evidence="13">
    <location>
        <begin position="438"/>
        <end position="512"/>
    </location>
</feature>
<dbReference type="SUPFAM" id="SSF56112">
    <property type="entry name" value="Protein kinase-like (PK-like)"/>
    <property type="match status" value="1"/>
</dbReference>
<dbReference type="EC" id="2.7.11.1" evidence="1"/>
<dbReference type="InterPro" id="IPR008271">
    <property type="entry name" value="Ser/Thr_kinase_AS"/>
</dbReference>
<keyword evidence="11" id="KW-0812">Transmembrane</keyword>
<dbReference type="SMART" id="SM00220">
    <property type="entry name" value="S_TKc"/>
    <property type="match status" value="1"/>
</dbReference>
<evidence type="ECO:0000256" key="6">
    <source>
        <dbReference type="ARBA" id="ARBA00022777"/>
    </source>
</evidence>
<feature type="transmembrane region" description="Helical" evidence="11">
    <location>
        <begin position="340"/>
        <end position="362"/>
    </location>
</feature>
<comment type="catalytic activity">
    <reaction evidence="9">
        <text>L-seryl-[protein] + ATP = O-phospho-L-seryl-[protein] + ADP + H(+)</text>
        <dbReference type="Rhea" id="RHEA:17989"/>
        <dbReference type="Rhea" id="RHEA-COMP:9863"/>
        <dbReference type="Rhea" id="RHEA-COMP:11604"/>
        <dbReference type="ChEBI" id="CHEBI:15378"/>
        <dbReference type="ChEBI" id="CHEBI:29999"/>
        <dbReference type="ChEBI" id="CHEBI:30616"/>
        <dbReference type="ChEBI" id="CHEBI:83421"/>
        <dbReference type="ChEBI" id="CHEBI:456216"/>
        <dbReference type="EC" id="2.7.11.1"/>
    </reaction>
</comment>
<gene>
    <name evidence="14" type="ORF">M2152_002508</name>
</gene>
<evidence type="ECO:0000256" key="10">
    <source>
        <dbReference type="PROSITE-ProRule" id="PRU10141"/>
    </source>
</evidence>
<dbReference type="Gene3D" id="3.30.200.20">
    <property type="entry name" value="Phosphorylase Kinase, domain 1"/>
    <property type="match status" value="1"/>
</dbReference>
<sequence>MTEGVAQGVRLLAGRYELGDLIGRGGMSDVHVGMDTRLGRRVAVKLLKPTLATDPAFRTRFRREAQDAAKMAHPTIVRIFDAGEEVVRESNGHESLLPFIVMEYVDGILLRDVIADGPVDPAEAARIVEQVLTALEYSHRAGVVHRDIKPGNIMVTSSGQVKVMDFGIARAISDSSATIAETSAIVGTAQYFSPEQARGETVDARSDLYSTGIVLFELLTGRAPFRGENPVSVAYQHVNSAAVPPSSLNPKVSPAVDAVVLRALAKDRFERYQSAAEFREDLERAAAGQVPARKQLAPTDFNSTLFGVNPTSVAGSEATMRQLTVDNDSRLRNTQNRPPVAWIWAGIVAIVVIIAAVIFWTLNLAPTQLAPNLSTTVPEIIGQSYEDGATALEEANLVPQKFTETSSTVPEGAIIRTDPEPGITVNPGFQIKVYVSLGETPVRMPNLNNVPEADAIAAIEAAGLVYGTTTQEFSADVAAGIVIRTDPEGDAERRPDGSIIRKGDVVNIFVSNGVVQIPDVTGQPTAEANATLTALKLSITVQVDLSCSGNTVAAQSIVGENPQRSEITLRVCGGS</sequence>